<dbReference type="Pfam" id="PF02321">
    <property type="entry name" value="OEP"/>
    <property type="match status" value="2"/>
</dbReference>
<reference evidence="10" key="1">
    <citation type="journal article" date="2019" name="Int. J. Syst. Evol. Microbiol.">
        <title>The Global Catalogue of Microorganisms (GCM) 10K type strain sequencing project: providing services to taxonomists for standard genome sequencing and annotation.</title>
        <authorList>
            <consortium name="The Broad Institute Genomics Platform"/>
            <consortium name="The Broad Institute Genome Sequencing Center for Infectious Disease"/>
            <person name="Wu L."/>
            <person name="Ma J."/>
        </authorList>
    </citation>
    <scope>NUCLEOTIDE SEQUENCE [LARGE SCALE GENOMIC DNA]</scope>
    <source>
        <strain evidence="10">KACC 12602</strain>
    </source>
</reference>
<keyword evidence="10" id="KW-1185">Reference proteome</keyword>
<sequence length="438" mass="49409">MKHKFLFLGVLLAALFTAGQSKAQEILTLEEAVRIALERNYDIRLARNNVEIEDLNVSWANAGFTPRVDAVLNDNNGIQTTRQTQSDGTIRERNNARNSNVNYGVEMNWTIFDGFRMFARHDQLQEFRRLSETELQQTVLTKVGEVMRTYYDLIQQQQQLLAYDSAISISRTRLNVAQNRFTIGKAAKLAVLNAQVDLNTDTTNLLRQQELYSNTKTLLNEIIGRDIATPFEVTDSIRIDTSLTLGQLSDLAQQQNPNLKAAGINKRIAELDKKQVRALRYPAVGVNSGYNFSRSESALGFATSSSGRGLTYGLSASVNLFNGGLQRRNEKIAELQIKNAQIDQEKTNQTINSQLTRAYQVYLTNLNLVTLEKKNVEISRRNLEITLDKYKLGTLTPVEFRDAQLNHLNAEVRYSNSQYQAKIAEIALKEIAGNLPLL</sequence>
<dbReference type="RefSeq" id="WP_378018169.1">
    <property type="nucleotide sequence ID" value="NZ_JBHSKT010000009.1"/>
</dbReference>
<evidence type="ECO:0000256" key="4">
    <source>
        <dbReference type="ARBA" id="ARBA00022452"/>
    </source>
</evidence>
<evidence type="ECO:0000313" key="9">
    <source>
        <dbReference type="EMBL" id="MFC5271810.1"/>
    </source>
</evidence>
<evidence type="ECO:0000256" key="3">
    <source>
        <dbReference type="ARBA" id="ARBA00022448"/>
    </source>
</evidence>
<comment type="caution">
    <text evidence="9">The sequence shown here is derived from an EMBL/GenBank/DDBJ whole genome shotgun (WGS) entry which is preliminary data.</text>
</comment>
<keyword evidence="6" id="KW-0472">Membrane</keyword>
<gene>
    <name evidence="9" type="ORF">ACFPIB_14425</name>
</gene>
<keyword evidence="3" id="KW-0813">Transport</keyword>
<evidence type="ECO:0000256" key="2">
    <source>
        <dbReference type="ARBA" id="ARBA00007613"/>
    </source>
</evidence>
<keyword evidence="5" id="KW-0812">Transmembrane</keyword>
<dbReference type="Proteomes" id="UP001596161">
    <property type="component" value="Unassembled WGS sequence"/>
</dbReference>
<keyword evidence="8" id="KW-0732">Signal</keyword>
<dbReference type="PANTHER" id="PTHR30026:SF20">
    <property type="entry name" value="OUTER MEMBRANE PROTEIN TOLC"/>
    <property type="match status" value="1"/>
</dbReference>
<protein>
    <submittedName>
        <fullName evidence="9">TolC family protein</fullName>
    </submittedName>
</protein>
<dbReference type="InterPro" id="IPR051906">
    <property type="entry name" value="TolC-like"/>
</dbReference>
<proteinExistence type="inferred from homology"/>
<dbReference type="EMBL" id="JBHSKT010000009">
    <property type="protein sequence ID" value="MFC5271810.1"/>
    <property type="molecule type" value="Genomic_DNA"/>
</dbReference>
<comment type="similarity">
    <text evidence="2">Belongs to the outer membrane factor (OMF) (TC 1.B.17) family.</text>
</comment>
<dbReference type="SUPFAM" id="SSF56954">
    <property type="entry name" value="Outer membrane efflux proteins (OEP)"/>
    <property type="match status" value="1"/>
</dbReference>
<feature type="signal peptide" evidence="8">
    <location>
        <begin position="1"/>
        <end position="23"/>
    </location>
</feature>
<evidence type="ECO:0000256" key="7">
    <source>
        <dbReference type="ARBA" id="ARBA00023237"/>
    </source>
</evidence>
<keyword evidence="7" id="KW-0998">Cell outer membrane</keyword>
<evidence type="ECO:0000256" key="1">
    <source>
        <dbReference type="ARBA" id="ARBA00004442"/>
    </source>
</evidence>
<evidence type="ECO:0000256" key="8">
    <source>
        <dbReference type="SAM" id="SignalP"/>
    </source>
</evidence>
<dbReference type="Gene3D" id="1.20.1600.10">
    <property type="entry name" value="Outer membrane efflux proteins (OEP)"/>
    <property type="match status" value="1"/>
</dbReference>
<evidence type="ECO:0000256" key="5">
    <source>
        <dbReference type="ARBA" id="ARBA00022692"/>
    </source>
</evidence>
<dbReference type="InterPro" id="IPR003423">
    <property type="entry name" value="OMP_efflux"/>
</dbReference>
<feature type="chain" id="PRO_5047146529" evidence="8">
    <location>
        <begin position="24"/>
        <end position="438"/>
    </location>
</feature>
<dbReference type="PANTHER" id="PTHR30026">
    <property type="entry name" value="OUTER MEMBRANE PROTEIN TOLC"/>
    <property type="match status" value="1"/>
</dbReference>
<organism evidence="9 10">
    <name type="scientific">Adhaeribacter terreus</name>
    <dbReference type="NCBI Taxonomy" id="529703"/>
    <lineage>
        <taxon>Bacteria</taxon>
        <taxon>Pseudomonadati</taxon>
        <taxon>Bacteroidota</taxon>
        <taxon>Cytophagia</taxon>
        <taxon>Cytophagales</taxon>
        <taxon>Hymenobacteraceae</taxon>
        <taxon>Adhaeribacter</taxon>
    </lineage>
</organism>
<comment type="subcellular location">
    <subcellularLocation>
        <location evidence="1">Cell outer membrane</location>
    </subcellularLocation>
</comment>
<evidence type="ECO:0000313" key="10">
    <source>
        <dbReference type="Proteomes" id="UP001596161"/>
    </source>
</evidence>
<accession>A0ABW0EF45</accession>
<evidence type="ECO:0000256" key="6">
    <source>
        <dbReference type="ARBA" id="ARBA00023136"/>
    </source>
</evidence>
<keyword evidence="4" id="KW-1134">Transmembrane beta strand</keyword>
<name>A0ABW0EF45_9BACT</name>